<feature type="transmembrane region" description="Helical" evidence="5">
    <location>
        <begin position="647"/>
        <end position="671"/>
    </location>
</feature>
<dbReference type="Gene3D" id="2.130.10.10">
    <property type="entry name" value="YVTN repeat-like/Quinoprotein amine dehydrogenase"/>
    <property type="match status" value="1"/>
</dbReference>
<keyword evidence="3 5" id="KW-1133">Transmembrane helix</keyword>
<proteinExistence type="predicted"/>
<feature type="transmembrane region" description="Helical" evidence="5">
    <location>
        <begin position="443"/>
        <end position="463"/>
    </location>
</feature>
<dbReference type="InterPro" id="IPR011990">
    <property type="entry name" value="TPR-like_helical_dom_sf"/>
</dbReference>
<dbReference type="GO" id="GO:0016020">
    <property type="term" value="C:membrane"/>
    <property type="evidence" value="ECO:0007669"/>
    <property type="project" value="UniProtKB-SubCell"/>
</dbReference>
<organism evidence="7 8">
    <name type="scientific">Eubacterium ventriosum</name>
    <dbReference type="NCBI Taxonomy" id="39496"/>
    <lineage>
        <taxon>Bacteria</taxon>
        <taxon>Bacillati</taxon>
        <taxon>Bacillota</taxon>
        <taxon>Clostridia</taxon>
        <taxon>Eubacteriales</taxon>
        <taxon>Eubacteriaceae</taxon>
        <taxon>Eubacterium</taxon>
    </lineage>
</organism>
<evidence type="ECO:0000256" key="3">
    <source>
        <dbReference type="ARBA" id="ARBA00022989"/>
    </source>
</evidence>
<dbReference type="EMBL" id="QSFD01000001">
    <property type="protein sequence ID" value="RHA20713.1"/>
    <property type="molecule type" value="Genomic_DNA"/>
</dbReference>
<feature type="domain" description="Yip1" evidence="6">
    <location>
        <begin position="503"/>
        <end position="663"/>
    </location>
</feature>
<dbReference type="InterPro" id="IPR050952">
    <property type="entry name" value="TRIM-NHL_E3_ligases"/>
</dbReference>
<evidence type="ECO:0000256" key="2">
    <source>
        <dbReference type="ARBA" id="ARBA00022692"/>
    </source>
</evidence>
<feature type="transmembrane region" description="Helical" evidence="5">
    <location>
        <begin position="583"/>
        <end position="608"/>
    </location>
</feature>
<name>A0A413RD58_9FIRM</name>
<evidence type="ECO:0000256" key="4">
    <source>
        <dbReference type="ARBA" id="ARBA00023136"/>
    </source>
</evidence>
<dbReference type="GO" id="GO:0008270">
    <property type="term" value="F:zinc ion binding"/>
    <property type="evidence" value="ECO:0007669"/>
    <property type="project" value="UniProtKB-KW"/>
</dbReference>
<accession>A0A413RD58</accession>
<evidence type="ECO:0000256" key="1">
    <source>
        <dbReference type="ARBA" id="ARBA00004141"/>
    </source>
</evidence>
<dbReference type="PANTHER" id="PTHR24104:SF25">
    <property type="entry name" value="PROTEIN LIN-41"/>
    <property type="match status" value="1"/>
</dbReference>
<dbReference type="InterPro" id="IPR015943">
    <property type="entry name" value="WD40/YVTN_repeat-like_dom_sf"/>
</dbReference>
<dbReference type="Pfam" id="PF04893">
    <property type="entry name" value="Yip1"/>
    <property type="match status" value="1"/>
</dbReference>
<comment type="caution">
    <text evidence="7">The sequence shown here is derived from an EMBL/GenBank/DDBJ whole genome shotgun (WGS) entry which is preliminary data.</text>
</comment>
<feature type="transmembrane region" description="Helical" evidence="5">
    <location>
        <begin position="512"/>
        <end position="531"/>
    </location>
</feature>
<evidence type="ECO:0000313" key="8">
    <source>
        <dbReference type="Proteomes" id="UP000284779"/>
    </source>
</evidence>
<reference evidence="7 8" key="1">
    <citation type="submission" date="2018-08" db="EMBL/GenBank/DDBJ databases">
        <title>A genome reference for cultivated species of the human gut microbiota.</title>
        <authorList>
            <person name="Zou Y."/>
            <person name="Xue W."/>
            <person name="Luo G."/>
        </authorList>
    </citation>
    <scope>NUCLEOTIDE SEQUENCE [LARGE SCALE GENOMIC DNA]</scope>
    <source>
        <strain evidence="7 8">AM44-11BH</strain>
    </source>
</reference>
<gene>
    <name evidence="7" type="ORF">DW944_00670</name>
</gene>
<dbReference type="InterPro" id="IPR011042">
    <property type="entry name" value="6-blade_b-propeller_TolB-like"/>
</dbReference>
<keyword evidence="4 5" id="KW-0472">Membrane</keyword>
<dbReference type="SUPFAM" id="SSF63829">
    <property type="entry name" value="Calcium-dependent phosphotriesterase"/>
    <property type="match status" value="1"/>
</dbReference>
<feature type="transmembrane region" description="Helical" evidence="5">
    <location>
        <begin position="551"/>
        <end position="571"/>
    </location>
</feature>
<evidence type="ECO:0000313" key="7">
    <source>
        <dbReference type="EMBL" id="RHA20713.1"/>
    </source>
</evidence>
<keyword evidence="8" id="KW-1185">Reference proteome</keyword>
<dbReference type="InterPro" id="IPR006977">
    <property type="entry name" value="Yip1_dom"/>
</dbReference>
<evidence type="ECO:0000256" key="5">
    <source>
        <dbReference type="SAM" id="Phobius"/>
    </source>
</evidence>
<comment type="subcellular location">
    <subcellularLocation>
        <location evidence="1">Membrane</location>
        <topology evidence="1">Multi-pass membrane protein</topology>
    </subcellularLocation>
</comment>
<dbReference type="PANTHER" id="PTHR24104">
    <property type="entry name" value="E3 UBIQUITIN-PROTEIN LIGASE NHLRC1-RELATED"/>
    <property type="match status" value="1"/>
</dbReference>
<keyword evidence="2 5" id="KW-0812">Transmembrane</keyword>
<evidence type="ECO:0000259" key="6">
    <source>
        <dbReference type="Pfam" id="PF04893"/>
    </source>
</evidence>
<dbReference type="AlphaFoldDB" id="A0A413RD58"/>
<dbReference type="RefSeq" id="WP_117969245.1">
    <property type="nucleotide sequence ID" value="NZ_QSFD01000001.1"/>
</dbReference>
<protein>
    <submittedName>
        <fullName evidence="7">DUF1282 domain-containing protein</fullName>
    </submittedName>
</protein>
<dbReference type="SUPFAM" id="SSF48452">
    <property type="entry name" value="TPR-like"/>
    <property type="match status" value="1"/>
</dbReference>
<dbReference type="Gene3D" id="2.120.10.30">
    <property type="entry name" value="TolB, C-terminal domain"/>
    <property type="match status" value="1"/>
</dbReference>
<dbReference type="Proteomes" id="UP000284779">
    <property type="component" value="Unassembled WGS sequence"/>
</dbReference>
<feature type="transmembrane region" description="Helical" evidence="5">
    <location>
        <begin position="614"/>
        <end position="635"/>
    </location>
</feature>
<dbReference type="Gene3D" id="1.25.40.10">
    <property type="entry name" value="Tetratricopeptide repeat domain"/>
    <property type="match status" value="1"/>
</dbReference>
<sequence>MKKLLKKSLVLFLALIFVVMSVLPVAASQATSYSYTLDDEGELVRTQDAYLPDRTITNLGLSDPEDMIIDDENNAYIVDTGNARVLVYNLDDEKVVTQIDKDTVGSKDFEGFNSPKGIFLTKSGEVYIADTGAKTVFRFKKVNETKYEFVRRYDRPTAPIFADTNYEPSKVAVDSGNNLYIVSEGVYAGIIQLANSGEFLGYFASNKSKLTPQQVFLKIIYTKEQEKNSTLLNTLPSTFSNVFVDAEGTAYSTCMGKGRDLLKKHSTNGTNLFKNVIASSDAFTDVIADSNGIIYASDSKGYIYVYTRDGELIFCLGEEAGNNDVSGLFSSLTTIAVDNNGNIWTADGKKGFIQSFTPTEYATTIYKALQEYENGDYTDALKDWNYVLRLNQMSVLAHNGVAKAYYNDEEYDKAMEHFEIAGNRSGYSNAFWEVRNKGIQKDLGAVLTVVIILIVLSIVIKLVDKKKVLRTKRKQFGTKLKELPVIGEIGYAFKCAKHPIDRYYDIRVGKNGSMIAATIIYVAFFAVYMIYQTGKGFIYQYTSVEDMDMGAVVVGFFAILILFIVCNFLVTSITDGDGTLKQVYMIPAYGIMPLMICMIVTTIMSYQLTYNESFILTVIMLIGGIWSIAVIFEGLSTVHDYDFKQTVVSLIITTVFMLIAAIVVLVVIIMWEQLYDFLITVGKEIIRNVTGS</sequence>